<keyword evidence="8 11" id="KW-0648">Protein biosynthesis</keyword>
<evidence type="ECO:0000313" key="14">
    <source>
        <dbReference type="Proteomes" id="UP000186895"/>
    </source>
</evidence>
<comment type="subunit">
    <text evidence="3 11">Tetramer of two alpha and two beta subunits.</text>
</comment>
<dbReference type="InterPro" id="IPR008909">
    <property type="entry name" value="DALR_anticod-bd"/>
</dbReference>
<dbReference type="GO" id="GO:0004820">
    <property type="term" value="F:glycine-tRNA ligase activity"/>
    <property type="evidence" value="ECO:0007669"/>
    <property type="project" value="UniProtKB-UniRule"/>
</dbReference>
<dbReference type="GO" id="GO:0006420">
    <property type="term" value="P:arginyl-tRNA aminoacylation"/>
    <property type="evidence" value="ECO:0007669"/>
    <property type="project" value="InterPro"/>
</dbReference>
<protein>
    <recommendedName>
        <fullName evidence="11">Glycine--tRNA ligase beta subunit</fullName>
        <ecNumber evidence="11">6.1.1.14</ecNumber>
    </recommendedName>
    <alternativeName>
        <fullName evidence="11">Glycyl-tRNA synthetase beta subunit</fullName>
        <shortName evidence="11">GlyRS</shortName>
    </alternativeName>
</protein>
<dbReference type="PANTHER" id="PTHR30075">
    <property type="entry name" value="GLYCYL-TRNA SYNTHETASE"/>
    <property type="match status" value="1"/>
</dbReference>
<dbReference type="NCBIfam" id="TIGR00211">
    <property type="entry name" value="glyS"/>
    <property type="match status" value="1"/>
</dbReference>
<dbReference type="HAMAP" id="MF_00255">
    <property type="entry name" value="Gly_tRNA_synth_beta"/>
    <property type="match status" value="1"/>
</dbReference>
<dbReference type="Gene3D" id="1.10.730.10">
    <property type="entry name" value="Isoleucyl-tRNA Synthetase, Domain 1"/>
    <property type="match status" value="1"/>
</dbReference>
<keyword evidence="14" id="KW-1185">Reference proteome</keyword>
<evidence type="ECO:0000256" key="9">
    <source>
        <dbReference type="ARBA" id="ARBA00023146"/>
    </source>
</evidence>
<comment type="catalytic activity">
    <reaction evidence="10 11">
        <text>tRNA(Gly) + glycine + ATP = glycyl-tRNA(Gly) + AMP + diphosphate</text>
        <dbReference type="Rhea" id="RHEA:16013"/>
        <dbReference type="Rhea" id="RHEA-COMP:9664"/>
        <dbReference type="Rhea" id="RHEA-COMP:9683"/>
        <dbReference type="ChEBI" id="CHEBI:30616"/>
        <dbReference type="ChEBI" id="CHEBI:33019"/>
        <dbReference type="ChEBI" id="CHEBI:57305"/>
        <dbReference type="ChEBI" id="CHEBI:78442"/>
        <dbReference type="ChEBI" id="CHEBI:78522"/>
        <dbReference type="ChEBI" id="CHEBI:456215"/>
        <dbReference type="EC" id="6.1.1.14"/>
    </reaction>
</comment>
<evidence type="ECO:0000313" key="13">
    <source>
        <dbReference type="EMBL" id="SIQ92033.1"/>
    </source>
</evidence>
<keyword evidence="9 11" id="KW-0030">Aminoacyl-tRNA synthetase</keyword>
<dbReference type="PRINTS" id="PR01045">
    <property type="entry name" value="TRNASYNTHGB"/>
</dbReference>
<name>A0A1N6WPK5_9GAMM</name>
<comment type="subcellular location">
    <subcellularLocation>
        <location evidence="1 11">Cytoplasm</location>
    </subcellularLocation>
</comment>
<evidence type="ECO:0000256" key="7">
    <source>
        <dbReference type="ARBA" id="ARBA00022840"/>
    </source>
</evidence>
<dbReference type="EC" id="6.1.1.14" evidence="11"/>
<dbReference type="SUPFAM" id="SSF109604">
    <property type="entry name" value="HD-domain/PDEase-like"/>
    <property type="match status" value="1"/>
</dbReference>
<dbReference type="PANTHER" id="PTHR30075:SF2">
    <property type="entry name" value="GLYCINE--TRNA LIGASE, CHLOROPLASTIC_MITOCHONDRIAL 2"/>
    <property type="match status" value="1"/>
</dbReference>
<keyword evidence="5 11" id="KW-0436">Ligase</keyword>
<evidence type="ECO:0000256" key="3">
    <source>
        <dbReference type="ARBA" id="ARBA00011209"/>
    </source>
</evidence>
<dbReference type="InterPro" id="IPR006194">
    <property type="entry name" value="Gly-tRNA-synth_heterodimer"/>
</dbReference>
<evidence type="ECO:0000256" key="11">
    <source>
        <dbReference type="HAMAP-Rule" id="MF_00255"/>
    </source>
</evidence>
<dbReference type="InterPro" id="IPR015944">
    <property type="entry name" value="Gly-tRNA-synth_bsu"/>
</dbReference>
<evidence type="ECO:0000256" key="10">
    <source>
        <dbReference type="ARBA" id="ARBA00047937"/>
    </source>
</evidence>
<organism evidence="13 14">
    <name type="scientific">Marinobacterium stanieri</name>
    <dbReference type="NCBI Taxonomy" id="49186"/>
    <lineage>
        <taxon>Bacteria</taxon>
        <taxon>Pseudomonadati</taxon>
        <taxon>Pseudomonadota</taxon>
        <taxon>Gammaproteobacteria</taxon>
        <taxon>Oceanospirillales</taxon>
        <taxon>Oceanospirillaceae</taxon>
        <taxon>Marinobacterium</taxon>
    </lineage>
</organism>
<sequence length="682" mass="75702">MSQHDFLVELGTEELPPKALPTLSAAFMNGITAGLDAAGIKYTEAKPYASPRRLAVLITNIDAQQPDRAIEKRGPATQAPEKAVQGFAGSCGVSADQLEVMETPKGNYYVYRGVEAGQSTASLLPGIISESLNKLPIPKRMRWGASRTEFVRPVKWLCMLLGDEVVEAEVLGLKAGRKTRGHRFHYNHDIELMAPADYAQVLKNTGKVLADFAERRELIREQVKREGERLGGIAQIDEDLLDEVTALNEWPVALTGRFEERFLEVPAEALISSMKEHQKYFHALDKDGKLMPFFITLANIESKDPQQVIEGNEKVIRPRLADALFFFETDKKHPLANRIEKLKSVVFQQQLGTVFDKTQRIENLSAAIAELIEGDADMARRSAQLSKCDLMTDMVFEFTDLQGLMGYHYALHDGEAEEVALALNEQYMPRFAGDELPTTKSGIALAIADRLDTLTGLFGINQPPTGSKDPFALRRAALGVLRIIVEHKLDLDLHQLLSIAAEQHGDLPGSEGLADRVLDFMLERFRAWYEDREISAETFLSVHALRPTSPLDFDRRVQAVSHFRNLAEANSLAAANKRVSNILSKQQADVAADIDESLLSEDAEKALATAITNIESEIQPLCEQGDYRSTLEKLASLRAPIDSFFDNVMVMADDAAVRANRLALLKRLRRLFLGVADISLLG</sequence>
<reference evidence="13 14" key="1">
    <citation type="submission" date="2017-01" db="EMBL/GenBank/DDBJ databases">
        <authorList>
            <person name="Mah S.A."/>
            <person name="Swanson W.J."/>
            <person name="Moy G.W."/>
            <person name="Vacquier V.D."/>
        </authorList>
    </citation>
    <scope>NUCLEOTIDE SEQUENCE [LARGE SCALE GENOMIC DNA]</scope>
    <source>
        <strain evidence="13 14">DSM 7027</strain>
    </source>
</reference>
<dbReference type="GO" id="GO:0006426">
    <property type="term" value="P:glycyl-tRNA aminoacylation"/>
    <property type="evidence" value="ECO:0007669"/>
    <property type="project" value="UniProtKB-UniRule"/>
</dbReference>
<dbReference type="eggNOG" id="COG0751">
    <property type="taxonomic scope" value="Bacteria"/>
</dbReference>
<evidence type="ECO:0000256" key="4">
    <source>
        <dbReference type="ARBA" id="ARBA00022490"/>
    </source>
</evidence>
<accession>A0A1N6WPK5</accession>
<dbReference type="AlphaFoldDB" id="A0A1N6WPK5"/>
<dbReference type="Proteomes" id="UP000186895">
    <property type="component" value="Unassembled WGS sequence"/>
</dbReference>
<dbReference type="GO" id="GO:0005524">
    <property type="term" value="F:ATP binding"/>
    <property type="evidence" value="ECO:0007669"/>
    <property type="project" value="UniProtKB-UniRule"/>
</dbReference>
<dbReference type="GO" id="GO:0004814">
    <property type="term" value="F:arginine-tRNA ligase activity"/>
    <property type="evidence" value="ECO:0007669"/>
    <property type="project" value="InterPro"/>
</dbReference>
<keyword evidence="4 11" id="KW-0963">Cytoplasm</keyword>
<evidence type="ECO:0000256" key="2">
    <source>
        <dbReference type="ARBA" id="ARBA00008226"/>
    </source>
</evidence>
<dbReference type="Pfam" id="PF05746">
    <property type="entry name" value="DALR_1"/>
    <property type="match status" value="1"/>
</dbReference>
<dbReference type="GO" id="GO:0005829">
    <property type="term" value="C:cytosol"/>
    <property type="evidence" value="ECO:0007669"/>
    <property type="project" value="TreeGrafter"/>
</dbReference>
<comment type="similarity">
    <text evidence="2 11">Belongs to the class-II aminoacyl-tRNA synthetase family.</text>
</comment>
<keyword evidence="7 11" id="KW-0067">ATP-binding</keyword>
<evidence type="ECO:0000256" key="6">
    <source>
        <dbReference type="ARBA" id="ARBA00022741"/>
    </source>
</evidence>
<evidence type="ECO:0000256" key="1">
    <source>
        <dbReference type="ARBA" id="ARBA00004496"/>
    </source>
</evidence>
<dbReference type="SMART" id="SM00836">
    <property type="entry name" value="DALR_1"/>
    <property type="match status" value="1"/>
</dbReference>
<dbReference type="RefSeq" id="WP_076465592.1">
    <property type="nucleotide sequence ID" value="NZ_FTMN01000011.1"/>
</dbReference>
<gene>
    <name evidence="11" type="primary">glyS</name>
    <name evidence="13" type="ORF">SAMN05421647_11191</name>
</gene>
<evidence type="ECO:0000256" key="5">
    <source>
        <dbReference type="ARBA" id="ARBA00022598"/>
    </source>
</evidence>
<dbReference type="STRING" id="49186.SAMN05421647_11191"/>
<proteinExistence type="inferred from homology"/>
<feature type="domain" description="DALR anticodon binding" evidence="12">
    <location>
        <begin position="578"/>
        <end position="681"/>
    </location>
</feature>
<keyword evidence="6 11" id="KW-0547">Nucleotide-binding</keyword>
<dbReference type="EMBL" id="FTMN01000011">
    <property type="protein sequence ID" value="SIQ92033.1"/>
    <property type="molecule type" value="Genomic_DNA"/>
</dbReference>
<dbReference type="Pfam" id="PF02092">
    <property type="entry name" value="tRNA_synt_2f"/>
    <property type="match status" value="1"/>
</dbReference>
<evidence type="ECO:0000259" key="12">
    <source>
        <dbReference type="SMART" id="SM00836"/>
    </source>
</evidence>
<evidence type="ECO:0000256" key="8">
    <source>
        <dbReference type="ARBA" id="ARBA00022917"/>
    </source>
</evidence>
<dbReference type="PROSITE" id="PS50861">
    <property type="entry name" value="AA_TRNA_LIGASE_II_GLYAB"/>
    <property type="match status" value="1"/>
</dbReference>